<organism evidence="1 2">
    <name type="scientific">Clostridioides difficile (strain CD196)</name>
    <name type="common">Peptoclostridium difficile</name>
    <dbReference type="NCBI Taxonomy" id="645462"/>
    <lineage>
        <taxon>Bacteria</taxon>
        <taxon>Bacillati</taxon>
        <taxon>Bacillota</taxon>
        <taxon>Clostridia</taxon>
        <taxon>Peptostreptococcales</taxon>
        <taxon>Peptostreptococcaceae</taxon>
        <taxon>Clostridioides</taxon>
    </lineage>
</organism>
<protein>
    <submittedName>
        <fullName evidence="1">Flagellar protein</fullName>
    </submittedName>
</protein>
<dbReference type="EMBL" id="FN538970">
    <property type="protein sequence ID" value="CBA60544.1"/>
    <property type="molecule type" value="Genomic_DNA"/>
</dbReference>
<dbReference type="AlphaFoldDB" id="A0A0H3MYQ0"/>
<dbReference type="KEGG" id="cdc:CD196_0272"/>
<keyword evidence="1" id="KW-0282">Flagellum</keyword>
<dbReference type="PANTHER" id="PTHR39185:SF1">
    <property type="entry name" value="SWARMING MOTILITY PROTEIN SWRD"/>
    <property type="match status" value="1"/>
</dbReference>
<dbReference type="InterPro" id="IPR009384">
    <property type="entry name" value="SwrD-like"/>
</dbReference>
<proteinExistence type="predicted"/>
<dbReference type="PANTHER" id="PTHR39185">
    <property type="entry name" value="SWARMING MOTILITY PROTEIN SWRD"/>
    <property type="match status" value="1"/>
</dbReference>
<gene>
    <name evidence="1" type="ordered locus">CD196_0272</name>
</gene>
<dbReference type="Proteomes" id="UP000002068">
    <property type="component" value="Chromosome"/>
</dbReference>
<evidence type="ECO:0000313" key="1">
    <source>
        <dbReference type="EMBL" id="CBA60544.1"/>
    </source>
</evidence>
<keyword evidence="1" id="KW-0966">Cell projection</keyword>
<reference evidence="1 2" key="1">
    <citation type="journal article" date="2009" name="Genome Biol.">
        <title>Comparative genome and phenotypic analysis of Clostridium difficile 027 strains provides insight into the evolution of a hypervirulent bacterium.</title>
        <authorList>
            <person name="Stabler R.A."/>
            <person name="He M."/>
            <person name="Dawson L."/>
            <person name="Martin M."/>
            <person name="Valiente E."/>
            <person name="Corton C."/>
            <person name="Lawley T.D."/>
            <person name="Sebaihia M."/>
            <person name="Quail M.A."/>
            <person name="Rose G."/>
            <person name="Gerding D.N."/>
            <person name="Gibert M."/>
            <person name="Popoff M.R."/>
            <person name="Parkhill J."/>
            <person name="Dougan G."/>
            <person name="Wren B.W."/>
        </authorList>
    </citation>
    <scope>NUCLEOTIDE SEQUENCE [LARGE SCALE GENOMIC DNA]</scope>
    <source>
        <strain evidence="1 2">CD196</strain>
    </source>
</reference>
<dbReference type="HOGENOM" id="CLU_173020_1_0_9"/>
<sequence length="67" mass="7790">MIRVTDLNGRRYILNSDLIVRIDSVPESRILLTTGEKNLVKESVDEIVDKVIKYKRKVNVGYIRSEK</sequence>
<dbReference type="Pfam" id="PF06289">
    <property type="entry name" value="FlbD"/>
    <property type="match status" value="1"/>
</dbReference>
<keyword evidence="1" id="KW-0969">Cilium</keyword>
<evidence type="ECO:0000313" key="2">
    <source>
        <dbReference type="Proteomes" id="UP000002068"/>
    </source>
</evidence>
<name>A0A0H3MYQ0_CLODC</name>
<dbReference type="RefSeq" id="WP_009888083.1">
    <property type="nucleotide sequence ID" value="NC_013315.1"/>
</dbReference>
<accession>A0A0H3MYQ0</accession>